<dbReference type="GO" id="GO:0006744">
    <property type="term" value="P:ubiquinone biosynthetic process"/>
    <property type="evidence" value="ECO:0007669"/>
    <property type="project" value="UniProtKB-UniPathway"/>
</dbReference>
<dbReference type="InterPro" id="IPR010971">
    <property type="entry name" value="UbiH/COQ6"/>
</dbReference>
<keyword evidence="5" id="KW-0274">FAD</keyword>
<evidence type="ECO:0000256" key="4">
    <source>
        <dbReference type="ARBA" id="ARBA00022630"/>
    </source>
</evidence>
<dbReference type="Proteomes" id="UP000481517">
    <property type="component" value="Unassembled WGS sequence"/>
</dbReference>
<evidence type="ECO:0000256" key="1">
    <source>
        <dbReference type="ARBA" id="ARBA00001974"/>
    </source>
</evidence>
<evidence type="ECO:0000256" key="3">
    <source>
        <dbReference type="ARBA" id="ARBA00005349"/>
    </source>
</evidence>
<evidence type="ECO:0000313" key="9">
    <source>
        <dbReference type="EMBL" id="CAB0149625.1"/>
    </source>
</evidence>
<dbReference type="Pfam" id="PF01494">
    <property type="entry name" value="FAD_binding_3"/>
    <property type="match status" value="1"/>
</dbReference>
<dbReference type="InterPro" id="IPR002938">
    <property type="entry name" value="FAD-bd"/>
</dbReference>
<dbReference type="PRINTS" id="PR00420">
    <property type="entry name" value="RNGMNOXGNASE"/>
</dbReference>
<dbReference type="UniPathway" id="UPA00232"/>
<dbReference type="EMBL" id="CADCXY010000001">
    <property type="protein sequence ID" value="CAB0149625.1"/>
    <property type="molecule type" value="Genomic_DNA"/>
</dbReference>
<dbReference type="NCBIfam" id="TIGR01988">
    <property type="entry name" value="Ubi-OHases"/>
    <property type="match status" value="1"/>
</dbReference>
<comment type="similarity">
    <text evidence="3">Belongs to the UbiH/COQ6 family.</text>
</comment>
<dbReference type="InterPro" id="IPR018168">
    <property type="entry name" value="Ubi_Hdrlase_CS"/>
</dbReference>
<proteinExistence type="inferred from homology"/>
<evidence type="ECO:0000256" key="5">
    <source>
        <dbReference type="ARBA" id="ARBA00022827"/>
    </source>
</evidence>
<comment type="pathway">
    <text evidence="2">Cofactor biosynthesis; ubiquinone biosynthesis.</text>
</comment>
<keyword evidence="7" id="KW-0503">Monooxygenase</keyword>
<dbReference type="SUPFAM" id="SSF51905">
    <property type="entry name" value="FAD/NAD(P)-binding domain"/>
    <property type="match status" value="1"/>
</dbReference>
<keyword evidence="4" id="KW-0285">Flavoprotein</keyword>
<keyword evidence="10" id="KW-1185">Reference proteome</keyword>
<comment type="cofactor">
    <cofactor evidence="1">
        <name>FAD</name>
        <dbReference type="ChEBI" id="CHEBI:57692"/>
    </cofactor>
</comment>
<evidence type="ECO:0000259" key="8">
    <source>
        <dbReference type="Pfam" id="PF01494"/>
    </source>
</evidence>
<dbReference type="GO" id="GO:0071949">
    <property type="term" value="F:FAD binding"/>
    <property type="evidence" value="ECO:0007669"/>
    <property type="project" value="InterPro"/>
</dbReference>
<evidence type="ECO:0000256" key="7">
    <source>
        <dbReference type="ARBA" id="ARBA00023033"/>
    </source>
</evidence>
<protein>
    <submittedName>
        <fullName evidence="9">2-octaprenyl-3-methyl-6-methoxy-1,4-benzoquinol hydroxylase</fullName>
        <ecNumber evidence="9">1.14.13.-</ecNumber>
    </submittedName>
</protein>
<gene>
    <name evidence="9" type="primary">ubiF</name>
    <name evidence="9" type="ORF">PSI9734_00196</name>
</gene>
<evidence type="ECO:0000313" key="10">
    <source>
        <dbReference type="Proteomes" id="UP000481517"/>
    </source>
</evidence>
<sequence length="378" mass="41588">MHVVIVGAGLVGAAAGLAAQQAGYRVTLLERNAAPTAKPADKAWDLRISSIHQRNVEWLQQLGAWHSLAPNKVRRYDALRVTTRDGLSVDFNAAEVNQSQLGVMAENDALVRAMWQQLQQLPNVSIRSETQVESYAIAQRKVYLSDGQQLNYDLLLGADGAGSAVAQAAQIGSRGWDYDMRCLLAIVKTEQPIPSATWEVFRECGPYALLPLDQHLACLIDYRSQQAWRSADALEVAKALETTFTPAIGTFELLRHGSFPLRRQRALHYVDAEAGLALVGDAAHSIHPLAGQGVNLGFADVRVIVEELAQKPLDKALRSYERRQMATNQQMMRAMDAIHYGFRSKHFAARAMVATGLAAVSKLTPLKRRIIKRAMGES</sequence>
<evidence type="ECO:0000256" key="6">
    <source>
        <dbReference type="ARBA" id="ARBA00023002"/>
    </source>
</evidence>
<dbReference type="RefSeq" id="WP_173919254.1">
    <property type="nucleotide sequence ID" value="NZ_CADCXY010000001.1"/>
</dbReference>
<dbReference type="AlphaFoldDB" id="A0A6S6WT83"/>
<organism evidence="9 10">
    <name type="scientific">Pseudidiomarina piscicola</name>
    <dbReference type="NCBI Taxonomy" id="2614830"/>
    <lineage>
        <taxon>Bacteria</taxon>
        <taxon>Pseudomonadati</taxon>
        <taxon>Pseudomonadota</taxon>
        <taxon>Gammaproteobacteria</taxon>
        <taxon>Alteromonadales</taxon>
        <taxon>Idiomarinaceae</taxon>
        <taxon>Pseudidiomarina</taxon>
    </lineage>
</organism>
<dbReference type="GO" id="GO:0008682">
    <property type="term" value="F:3-demethoxyubiquinol 3-hydroxylase activity"/>
    <property type="evidence" value="ECO:0007669"/>
    <property type="project" value="TreeGrafter"/>
</dbReference>
<feature type="domain" description="FAD-binding" evidence="8">
    <location>
        <begin position="2"/>
        <end position="333"/>
    </location>
</feature>
<dbReference type="InterPro" id="IPR036188">
    <property type="entry name" value="FAD/NAD-bd_sf"/>
</dbReference>
<keyword evidence="6 9" id="KW-0560">Oxidoreductase</keyword>
<accession>A0A6S6WT83</accession>
<evidence type="ECO:0000256" key="2">
    <source>
        <dbReference type="ARBA" id="ARBA00004749"/>
    </source>
</evidence>
<dbReference type="InterPro" id="IPR051205">
    <property type="entry name" value="UbiH/COQ6_monooxygenase"/>
</dbReference>
<dbReference type="EC" id="1.14.13.-" evidence="9"/>
<dbReference type="PROSITE" id="PS01304">
    <property type="entry name" value="UBIH"/>
    <property type="match status" value="1"/>
</dbReference>
<dbReference type="Gene3D" id="3.50.50.60">
    <property type="entry name" value="FAD/NAD(P)-binding domain"/>
    <property type="match status" value="2"/>
</dbReference>
<name>A0A6S6WT83_9GAMM</name>
<reference evidence="9 10" key="1">
    <citation type="submission" date="2020-02" db="EMBL/GenBank/DDBJ databases">
        <authorList>
            <person name="Rodrigo-Torres L."/>
            <person name="Arahal R. D."/>
            <person name="Lucena T."/>
        </authorList>
    </citation>
    <scope>NUCLEOTIDE SEQUENCE [LARGE SCALE GENOMIC DNA]</scope>
    <source>
        <strain evidence="9 10">CECT 9734</strain>
    </source>
</reference>
<dbReference type="PANTHER" id="PTHR43876">
    <property type="entry name" value="UBIQUINONE BIOSYNTHESIS MONOOXYGENASE COQ6, MITOCHONDRIAL"/>
    <property type="match status" value="1"/>
</dbReference>
<dbReference type="PANTHER" id="PTHR43876:SF10">
    <property type="entry name" value="3-DEMETHOXYUBIQUINOL 3-HYDROXYLASE"/>
    <property type="match status" value="1"/>
</dbReference>